<evidence type="ECO:0000313" key="4">
    <source>
        <dbReference type="Proteomes" id="UP000001213"/>
    </source>
</evidence>
<accession>D5USX1</accession>
<dbReference type="SUPFAM" id="SSF100950">
    <property type="entry name" value="NagB/RpiA/CoA transferase-like"/>
    <property type="match status" value="1"/>
</dbReference>
<dbReference type="Proteomes" id="UP000001213">
    <property type="component" value="Chromosome"/>
</dbReference>
<comment type="similarity">
    <text evidence="1">Belongs to the 3-oxoacid CoA-transferase subunit A family.</text>
</comment>
<dbReference type="AlphaFoldDB" id="D5USX1"/>
<dbReference type="KEGG" id="tpr:Tpau_0620"/>
<dbReference type="eggNOG" id="COG1788">
    <property type="taxonomic scope" value="Bacteria"/>
</dbReference>
<dbReference type="InterPro" id="IPR037171">
    <property type="entry name" value="NagB/RpiA_transferase-like"/>
</dbReference>
<keyword evidence="2 3" id="KW-0808">Transferase</keyword>
<dbReference type="PANTHER" id="PTHR13707:SF60">
    <property type="entry name" value="ACETATE COA-TRANSFERASE SUBUNIT ALPHA"/>
    <property type="match status" value="1"/>
</dbReference>
<name>D5USX1_TSUPD</name>
<dbReference type="InterPro" id="IPR004163">
    <property type="entry name" value="CoA_transf_BS"/>
</dbReference>
<keyword evidence="4" id="KW-1185">Reference proteome</keyword>
<protein>
    <submittedName>
        <fullName evidence="3">3-oxoacid CoA-transferase, A subunit</fullName>
        <ecNumber evidence="3">2.8.3.6</ecNumber>
    </submittedName>
</protein>
<evidence type="ECO:0000256" key="1">
    <source>
        <dbReference type="ARBA" id="ARBA00005612"/>
    </source>
</evidence>
<dbReference type="InterPro" id="IPR012792">
    <property type="entry name" value="3-oxoacid_CoA-transf_A"/>
</dbReference>
<dbReference type="NCBIfam" id="TIGR02429">
    <property type="entry name" value="pcaI_scoA_fam"/>
    <property type="match status" value="1"/>
</dbReference>
<sequence length="220" mass="23371">MIVEFARNPLDAVQGVRDGATVMVGGFGDAGQPFELIDALLEGGAGDLTIVNNNAGQGDRGLALLIQKGRVRKVICSFPRQSDSWHFDEAYRAGRIDLELVPQGNLAERIRAAGAGIGGFFTPTGFGTVLAEGKETRIIDGRGYVFEAPLHADIALIKALKADRVGNLVYRKTARNFGPIMAAAARRTVAQVSEIVPTGAIDPEVVVTPGIYVNTIVEVQ</sequence>
<dbReference type="EC" id="2.8.3.6" evidence="3"/>
<evidence type="ECO:0000256" key="2">
    <source>
        <dbReference type="ARBA" id="ARBA00022679"/>
    </source>
</evidence>
<reference evidence="4" key="1">
    <citation type="submission" date="2010-03" db="EMBL/GenBank/DDBJ databases">
        <title>The complete chromosome of Tsukamurella paurometabola DSM 20162.</title>
        <authorList>
            <consortium name="US DOE Joint Genome Institute (JGI-PGF)"/>
            <person name="Lucas S."/>
            <person name="Copeland A."/>
            <person name="Lapidus A."/>
            <person name="Glavina del Rio T."/>
            <person name="Dalin E."/>
            <person name="Tice H."/>
            <person name="Bruce D."/>
            <person name="Goodwin L."/>
            <person name="Pitluck S."/>
            <person name="Kyrpides N."/>
            <person name="Mavromatis K."/>
            <person name="Ivanova N."/>
            <person name="Mikhailova N."/>
            <person name="Munk A.C."/>
            <person name="Brettin T."/>
            <person name="Detter J.C."/>
            <person name="Tapia R."/>
            <person name="Han C."/>
            <person name="Larimer F."/>
            <person name="Land M."/>
            <person name="Hauser L."/>
            <person name="Markowitz V."/>
            <person name="Cheng J.-F."/>
            <person name="Hugenholtz P."/>
            <person name="Woyke T."/>
            <person name="Wu D."/>
            <person name="Jando M."/>
            <person name="Brambilla E."/>
            <person name="Klenk H.-P."/>
            <person name="Eisen J.A."/>
        </authorList>
    </citation>
    <scope>NUCLEOTIDE SEQUENCE [LARGE SCALE GENOMIC DNA]</scope>
    <source>
        <strain evidence="4">ATCC 8368 / DSM 20162 / CCUG 35730 / CIP 100753 / JCM 10117 / KCTC 9821 / NBRC 16120 / NCIMB 702349 / NCTC 13040</strain>
    </source>
</reference>
<dbReference type="PROSITE" id="PS01273">
    <property type="entry name" value="COA_TRANSF_1"/>
    <property type="match status" value="1"/>
</dbReference>
<organism evidence="3 4">
    <name type="scientific">Tsukamurella paurometabola (strain ATCC 8368 / DSM 20162 / CCUG 35730 / CIP 100753 / JCM 10117 / KCTC 9821 / NBRC 16120 / NCIMB 702349 / NCTC 13040)</name>
    <name type="common">Corynebacterium paurometabolum</name>
    <dbReference type="NCBI Taxonomy" id="521096"/>
    <lineage>
        <taxon>Bacteria</taxon>
        <taxon>Bacillati</taxon>
        <taxon>Actinomycetota</taxon>
        <taxon>Actinomycetes</taxon>
        <taxon>Mycobacteriales</taxon>
        <taxon>Tsukamurellaceae</taxon>
        <taxon>Tsukamurella</taxon>
    </lineage>
</organism>
<dbReference type="Pfam" id="PF01144">
    <property type="entry name" value="CoA_trans"/>
    <property type="match status" value="1"/>
</dbReference>
<dbReference type="HOGENOM" id="CLU_019942_2_1_11"/>
<dbReference type="STRING" id="521096.Tpau_0620"/>
<dbReference type="GO" id="GO:0047569">
    <property type="term" value="F:3-oxoadipate CoA-transferase activity"/>
    <property type="evidence" value="ECO:0007669"/>
    <property type="project" value="UniProtKB-EC"/>
</dbReference>
<dbReference type="EMBL" id="CP001966">
    <property type="protein sequence ID" value="ADG77258.1"/>
    <property type="molecule type" value="Genomic_DNA"/>
</dbReference>
<dbReference type="InterPro" id="IPR004165">
    <property type="entry name" value="CoA_trans_fam_I"/>
</dbReference>
<dbReference type="Gene3D" id="3.40.1080.10">
    <property type="entry name" value="Glutaconate Coenzyme A-transferase"/>
    <property type="match status" value="1"/>
</dbReference>
<dbReference type="PANTHER" id="PTHR13707">
    <property type="entry name" value="KETOACID-COENZYME A TRANSFERASE"/>
    <property type="match status" value="1"/>
</dbReference>
<dbReference type="SMART" id="SM00882">
    <property type="entry name" value="CoA_trans"/>
    <property type="match status" value="1"/>
</dbReference>
<proteinExistence type="inferred from homology"/>
<dbReference type="RefSeq" id="WP_013125300.1">
    <property type="nucleotide sequence ID" value="NC_014158.1"/>
</dbReference>
<evidence type="ECO:0000313" key="3">
    <source>
        <dbReference type="EMBL" id="ADG77258.1"/>
    </source>
</evidence>
<reference evidence="3 4" key="2">
    <citation type="journal article" date="2011" name="Stand. Genomic Sci.">
        <title>Complete genome sequence of Tsukamurella paurometabola type strain (no. 33).</title>
        <authorList>
            <person name="Munk A.C."/>
            <person name="Lapidus A."/>
            <person name="Lucas S."/>
            <person name="Nolan M."/>
            <person name="Tice H."/>
            <person name="Cheng J.F."/>
            <person name="Del Rio T.G."/>
            <person name="Goodwin L."/>
            <person name="Pitluck S."/>
            <person name="Liolios K."/>
            <person name="Huntemann M."/>
            <person name="Ivanova N."/>
            <person name="Mavromatis K."/>
            <person name="Mikhailova N."/>
            <person name="Pati A."/>
            <person name="Chen A."/>
            <person name="Palaniappan K."/>
            <person name="Tapia R."/>
            <person name="Han C."/>
            <person name="Land M."/>
            <person name="Hauser L."/>
            <person name="Chang Y.J."/>
            <person name="Jeffries C.D."/>
            <person name="Brettin T."/>
            <person name="Yasawong M."/>
            <person name="Brambilla E.M."/>
            <person name="Rohde M."/>
            <person name="Sikorski J."/>
            <person name="Goker M."/>
            <person name="Detter J.C."/>
            <person name="Woyke T."/>
            <person name="Bristow J."/>
            <person name="Eisen J.A."/>
            <person name="Markowitz V."/>
            <person name="Hugenholtz P."/>
            <person name="Kyrpides N.C."/>
            <person name="Klenk H.P."/>
        </authorList>
    </citation>
    <scope>NUCLEOTIDE SEQUENCE [LARGE SCALE GENOMIC DNA]</scope>
    <source>
        <strain evidence="4">ATCC 8368 / DSM 20162 / CCUG 35730 / CIP 100753 / JCM 10117 / KCTC 9821 / NBRC 16120 / NCIMB 702349 / NCTC 13040</strain>
    </source>
</reference>
<gene>
    <name evidence="3" type="ordered locus">Tpau_0620</name>
</gene>